<evidence type="ECO:0000313" key="2">
    <source>
        <dbReference type="Proteomes" id="UP001597545"/>
    </source>
</evidence>
<name>A0ABW5KGT1_9SPHI</name>
<accession>A0ABW5KGT1</accession>
<reference evidence="2" key="1">
    <citation type="journal article" date="2019" name="Int. J. Syst. Evol. Microbiol.">
        <title>The Global Catalogue of Microorganisms (GCM) 10K type strain sequencing project: providing services to taxonomists for standard genome sequencing and annotation.</title>
        <authorList>
            <consortium name="The Broad Institute Genomics Platform"/>
            <consortium name="The Broad Institute Genome Sequencing Center for Infectious Disease"/>
            <person name="Wu L."/>
            <person name="Ma J."/>
        </authorList>
    </citation>
    <scope>NUCLEOTIDE SEQUENCE [LARGE SCALE GENOMIC DNA]</scope>
    <source>
        <strain evidence="2">KCTC 42662</strain>
    </source>
</reference>
<dbReference type="RefSeq" id="WP_380901765.1">
    <property type="nucleotide sequence ID" value="NZ_JBHUEG010000007.1"/>
</dbReference>
<proteinExistence type="predicted"/>
<dbReference type="Proteomes" id="UP001597545">
    <property type="component" value="Unassembled WGS sequence"/>
</dbReference>
<keyword evidence="2" id="KW-1185">Reference proteome</keyword>
<protein>
    <submittedName>
        <fullName evidence="1">Uncharacterized protein</fullName>
    </submittedName>
</protein>
<sequence>METHELEHYGDALETIVDMESRLTTQFFVVQYAGQVVGVAIYHNHSPNCTLALVQDELRQEMILFADDATDHVSAGEMDQLEQYYGTLFPAQQR</sequence>
<dbReference type="EMBL" id="JBHULR010000003">
    <property type="protein sequence ID" value="MFD2547220.1"/>
    <property type="molecule type" value="Genomic_DNA"/>
</dbReference>
<evidence type="ECO:0000313" key="1">
    <source>
        <dbReference type="EMBL" id="MFD2547220.1"/>
    </source>
</evidence>
<comment type="caution">
    <text evidence="1">The sequence shown here is derived from an EMBL/GenBank/DDBJ whole genome shotgun (WGS) entry which is preliminary data.</text>
</comment>
<organism evidence="1 2">
    <name type="scientific">Sphingobacterium suaedae</name>
    <dbReference type="NCBI Taxonomy" id="1686402"/>
    <lineage>
        <taxon>Bacteria</taxon>
        <taxon>Pseudomonadati</taxon>
        <taxon>Bacteroidota</taxon>
        <taxon>Sphingobacteriia</taxon>
        <taxon>Sphingobacteriales</taxon>
        <taxon>Sphingobacteriaceae</taxon>
        <taxon>Sphingobacterium</taxon>
    </lineage>
</organism>
<gene>
    <name evidence="1" type="ORF">ACFSR5_06115</name>
</gene>